<dbReference type="SUPFAM" id="SSF100950">
    <property type="entry name" value="NagB/RpiA/CoA transferase-like"/>
    <property type="match status" value="1"/>
</dbReference>
<name>A0A645ILH6_9ZZZZ</name>
<accession>A0A645ILH6</accession>
<sequence>MVFLGMGEDGHTASLFPAPHPEDPGASEGAVRGANAPAYVAVVGAKPPPRRVSLTYESLSAAESVMALVSGRGKAATLARVLIGEGALPMGRVLRERGYTTVWTDSFF</sequence>
<dbReference type="PANTHER" id="PTHR11054:SF0">
    <property type="entry name" value="6-PHOSPHOGLUCONOLACTONASE"/>
    <property type="match status" value="1"/>
</dbReference>
<proteinExistence type="predicted"/>
<evidence type="ECO:0000313" key="2">
    <source>
        <dbReference type="EMBL" id="MPN52148.1"/>
    </source>
</evidence>
<dbReference type="GO" id="GO:0005975">
    <property type="term" value="P:carbohydrate metabolic process"/>
    <property type="evidence" value="ECO:0007669"/>
    <property type="project" value="InterPro"/>
</dbReference>
<dbReference type="PANTHER" id="PTHR11054">
    <property type="entry name" value="6-PHOSPHOGLUCONOLACTONASE"/>
    <property type="match status" value="1"/>
</dbReference>
<dbReference type="InterPro" id="IPR037171">
    <property type="entry name" value="NagB/RpiA_transferase-like"/>
</dbReference>
<dbReference type="InterPro" id="IPR039104">
    <property type="entry name" value="6PGL"/>
</dbReference>
<dbReference type="AlphaFoldDB" id="A0A645ILH6"/>
<protein>
    <recommendedName>
        <fullName evidence="1">Glucosamine/galactosamine-6-phosphate isomerase domain-containing protein</fullName>
    </recommendedName>
</protein>
<dbReference type="Pfam" id="PF01182">
    <property type="entry name" value="Glucosamine_iso"/>
    <property type="match status" value="1"/>
</dbReference>
<dbReference type="EMBL" id="VSSQ01117974">
    <property type="protein sequence ID" value="MPN52148.1"/>
    <property type="molecule type" value="Genomic_DNA"/>
</dbReference>
<reference evidence="2" key="1">
    <citation type="submission" date="2019-08" db="EMBL/GenBank/DDBJ databases">
        <authorList>
            <person name="Kucharzyk K."/>
            <person name="Murdoch R.W."/>
            <person name="Higgins S."/>
            <person name="Loffler F."/>
        </authorList>
    </citation>
    <scope>NUCLEOTIDE SEQUENCE</scope>
</reference>
<dbReference type="InterPro" id="IPR006148">
    <property type="entry name" value="Glc/Gal-6P_isomerase"/>
</dbReference>
<comment type="caution">
    <text evidence="2">The sequence shown here is derived from an EMBL/GenBank/DDBJ whole genome shotgun (WGS) entry which is preliminary data.</text>
</comment>
<feature type="domain" description="Glucosamine/galactosamine-6-phosphate isomerase" evidence="1">
    <location>
        <begin position="1"/>
        <end position="102"/>
    </location>
</feature>
<dbReference type="Gene3D" id="3.40.50.1360">
    <property type="match status" value="1"/>
</dbReference>
<organism evidence="2">
    <name type="scientific">bioreactor metagenome</name>
    <dbReference type="NCBI Taxonomy" id="1076179"/>
    <lineage>
        <taxon>unclassified sequences</taxon>
        <taxon>metagenomes</taxon>
        <taxon>ecological metagenomes</taxon>
    </lineage>
</organism>
<gene>
    <name evidence="2" type="ORF">SDC9_199802</name>
</gene>
<evidence type="ECO:0000259" key="1">
    <source>
        <dbReference type="Pfam" id="PF01182"/>
    </source>
</evidence>